<dbReference type="Pfam" id="PF00150">
    <property type="entry name" value="Cellulase"/>
    <property type="match status" value="1"/>
</dbReference>
<dbReference type="InterPro" id="IPR008979">
    <property type="entry name" value="Galactose-bd-like_sf"/>
</dbReference>
<keyword evidence="1" id="KW-0378">Hydrolase</keyword>
<dbReference type="InterPro" id="IPR001547">
    <property type="entry name" value="Glyco_hydro_5"/>
</dbReference>
<keyword evidence="7" id="KW-1185">Reference proteome</keyword>
<dbReference type="Proteomes" id="UP000287394">
    <property type="component" value="Chromosome"/>
</dbReference>
<dbReference type="GO" id="GO:0004553">
    <property type="term" value="F:hydrolase activity, hydrolyzing O-glycosyl compounds"/>
    <property type="evidence" value="ECO:0007669"/>
    <property type="project" value="InterPro"/>
</dbReference>
<evidence type="ECO:0000259" key="5">
    <source>
        <dbReference type="Pfam" id="PF02018"/>
    </source>
</evidence>
<dbReference type="SUPFAM" id="SSF49785">
    <property type="entry name" value="Galactose-binding domain-like"/>
    <property type="match status" value="1"/>
</dbReference>
<feature type="region of interest" description="Disordered" evidence="3">
    <location>
        <begin position="665"/>
        <end position="705"/>
    </location>
</feature>
<evidence type="ECO:0000256" key="1">
    <source>
        <dbReference type="ARBA" id="ARBA00022801"/>
    </source>
</evidence>
<dbReference type="Gene3D" id="3.20.20.80">
    <property type="entry name" value="Glycosidases"/>
    <property type="match status" value="1"/>
</dbReference>
<accession>A0A9N7QCP0</accession>
<proteinExistence type="predicted"/>
<dbReference type="KEGG" id="ccot:CCAX7_56750"/>
<dbReference type="Gene3D" id="2.60.120.260">
    <property type="entry name" value="Galactose-binding domain-like"/>
    <property type="match status" value="1"/>
</dbReference>
<gene>
    <name evidence="6" type="ORF">CCAX7_56750</name>
</gene>
<evidence type="ECO:0008006" key="8">
    <source>
        <dbReference type="Google" id="ProtNLM"/>
    </source>
</evidence>
<keyword evidence="2" id="KW-0326">Glycosidase</keyword>
<evidence type="ECO:0000256" key="2">
    <source>
        <dbReference type="ARBA" id="ARBA00023295"/>
    </source>
</evidence>
<sequence>MFPFVIPWDDSSHGVITDVSFLNDGPAGSHGNIVARDGHFVEAKTGRRVRFLATNFVAKSAFPSHEDAVKVAKRIAKLGINLVRLHHMDNSDWGQQASIWDYGYKDRRHISAAQLDRLDYLIAQFKKNGVYVNINLHVSRQFSEADGFPASVAQIPFGFDKRVDEFDRTMIARQKEYARDLLTHVNPYTKLAYNQDPAVAVVEINNENSLVGDPWATLGGDLDTLPEPFRGELAEFWNAWLLKKYGTDAQLSAAWLAGVTAAGPELLTLNSTWSSEAQGTSQAEFTPTIPMIHGQLPQFAPYLRAEVKAVDGVDWHVQAHVTGLNLRDGDTYTVSFRAKADTARVMPVATSLDQADWRNVGLSANAALTPDWKDYQYVFTVHDAVPNHVRVAFTLGGQTGVVWIEGLKIHAGADGSGLHAGESLAAKSIPIPLSSFKAQHDDWVAFLADTESAYANEMRAFLKNDLKVKANIICSQMGWGGVTSVGREAKMDFADNHAYWQHPSFPHKPWDSVDWNIGNTPMVADLAGGGGGTLRNLAEYRVAGKPYSISEYNHPAPSDYRAEMMPELATFAAFQDWDMIYLFDYGDYGEGVQNDKINSFFGIGSDPAKAAFLPAAAMIFRGGAFASATAASVLPIRAKYAHEASIDQVWRDSQGKPNLFQKRISIQAPRSTSPQPSVDPSRQAGKADPISKGARRSTVSLYSSNHSESPQSAVYTAQSPQIQAFAGYVGHRSVGFGTLTLVCPSFGNNFASGVLAAMDGKPILQSRRMLLTLAGKVENQDMVWSADRTSVGNQWGHGPTIAEGIPATVTIKIASARRVWALDGTGKRAAPVPATYKKGELTFTAGPQYQTLWYEIGE</sequence>
<dbReference type="SUPFAM" id="SSF51445">
    <property type="entry name" value="(Trans)glycosidases"/>
    <property type="match status" value="1"/>
</dbReference>
<evidence type="ECO:0000313" key="7">
    <source>
        <dbReference type="Proteomes" id="UP000287394"/>
    </source>
</evidence>
<feature type="domain" description="CBM-cenC" evidence="5">
    <location>
        <begin position="312"/>
        <end position="396"/>
    </location>
</feature>
<evidence type="ECO:0000256" key="3">
    <source>
        <dbReference type="SAM" id="MobiDB-lite"/>
    </source>
</evidence>
<dbReference type="Pfam" id="PF02018">
    <property type="entry name" value="CBM_4_9"/>
    <property type="match status" value="1"/>
</dbReference>
<feature type="domain" description="Glycoside hydrolase family 5" evidence="4">
    <location>
        <begin position="68"/>
        <end position="215"/>
    </location>
</feature>
<dbReference type="EMBL" id="AP025739">
    <property type="protein sequence ID" value="BDI33624.1"/>
    <property type="molecule type" value="Genomic_DNA"/>
</dbReference>
<dbReference type="InterPro" id="IPR017853">
    <property type="entry name" value="GH"/>
</dbReference>
<name>A0A9N7QCP0_9BACT</name>
<dbReference type="GO" id="GO:0000272">
    <property type="term" value="P:polysaccharide catabolic process"/>
    <property type="evidence" value="ECO:0007669"/>
    <property type="project" value="InterPro"/>
</dbReference>
<protein>
    <recommendedName>
        <fullName evidence="8">CBM-cenC domain-containing protein</fullName>
    </recommendedName>
</protein>
<reference evidence="6 7" key="1">
    <citation type="journal article" date="2019" name="Int. J. Syst. Evol. Microbiol.">
        <title>Capsulimonas corticalis gen. nov., sp. nov., an aerobic capsulated bacterium, of a novel bacterial order, Capsulimonadales ord. nov., of the class Armatimonadia of the phylum Armatimonadetes.</title>
        <authorList>
            <person name="Li J."/>
            <person name="Kudo C."/>
            <person name="Tonouchi A."/>
        </authorList>
    </citation>
    <scope>NUCLEOTIDE SEQUENCE [LARGE SCALE GENOMIC DNA]</scope>
    <source>
        <strain evidence="6 7">AX-7</strain>
    </source>
</reference>
<dbReference type="AlphaFoldDB" id="A0A9N7QCP0"/>
<organism evidence="6 7">
    <name type="scientific">Capsulimonas corticalis</name>
    <dbReference type="NCBI Taxonomy" id="2219043"/>
    <lineage>
        <taxon>Bacteria</taxon>
        <taxon>Bacillati</taxon>
        <taxon>Armatimonadota</taxon>
        <taxon>Armatimonadia</taxon>
        <taxon>Capsulimonadales</taxon>
        <taxon>Capsulimonadaceae</taxon>
        <taxon>Capsulimonas</taxon>
    </lineage>
</organism>
<dbReference type="InterPro" id="IPR003305">
    <property type="entry name" value="CenC_carb-bd"/>
</dbReference>
<feature type="compositionally biased region" description="Polar residues" evidence="3">
    <location>
        <begin position="668"/>
        <end position="680"/>
    </location>
</feature>
<evidence type="ECO:0000259" key="4">
    <source>
        <dbReference type="Pfam" id="PF00150"/>
    </source>
</evidence>
<evidence type="ECO:0000313" key="6">
    <source>
        <dbReference type="EMBL" id="BDI33624.1"/>
    </source>
</evidence>